<proteinExistence type="predicted"/>
<reference evidence="3 7" key="1">
    <citation type="submission" date="2018-04" db="EMBL/GenBank/DDBJ databases">
        <title>Whole genome sequencing of Salmonella enterica.</title>
        <authorList>
            <person name="Bell R."/>
        </authorList>
    </citation>
    <scope>NUCLEOTIDE SEQUENCE [LARGE SCALE GENOMIC DNA]</scope>
    <source>
        <strain evidence="3 7">CFSAN058603</strain>
    </source>
</reference>
<dbReference type="EMBL" id="AAMGGG010000002">
    <property type="protein sequence ID" value="EDH0649187.1"/>
    <property type="molecule type" value="Genomic_DNA"/>
</dbReference>
<organism evidence="3 7">
    <name type="scientific">Salmonella enterica I</name>
    <dbReference type="NCBI Taxonomy" id="59201"/>
    <lineage>
        <taxon>Bacteria</taxon>
        <taxon>Pseudomonadati</taxon>
        <taxon>Pseudomonadota</taxon>
        <taxon>Gammaproteobacteria</taxon>
        <taxon>Enterobacterales</taxon>
        <taxon>Enterobacteriaceae</taxon>
        <taxon>Salmonella</taxon>
    </lineage>
</organism>
<sequence>MKSKSINKDNHKTIPMSVSQHHRQPLYIVIALWCQQQNRWINRNDIAKAFSISERRASFQLSYITHRQKNKVTFRLRRRIISHHPCNEIWVKKVIIEYSDDNIRKQSAQDNKSKKRNMSAYRSRVGNGMSSGTEIWKTLIMMRSPPVEGDN</sequence>
<reference evidence="2" key="3">
    <citation type="submission" date="2019-10" db="EMBL/GenBank/DDBJ databases">
        <authorList>
            <consortium name="GenomeTrakr network: Whole genome sequencing for foodborne pathogen traceback"/>
        </authorList>
    </citation>
    <scope>NUCLEOTIDE SEQUENCE</scope>
    <source>
        <strain evidence="2">FDA00002041</strain>
    </source>
</reference>
<reference evidence="4" key="2">
    <citation type="submission" date="2018-04" db="EMBL/GenBank/DDBJ databases">
        <authorList>
            <person name="Bell R."/>
        </authorList>
    </citation>
    <scope>NUCLEOTIDE SEQUENCE</scope>
    <source>
        <strain evidence="6">CFSAN058605</strain>
        <strain evidence="5">CFSAN058606</strain>
        <strain evidence="4">CFSAN058620</strain>
    </source>
</reference>
<dbReference type="Pfam" id="PF07180">
    <property type="entry name" value="CaiF_GrlA"/>
    <property type="match status" value="1"/>
</dbReference>
<dbReference type="EMBL" id="CP077691">
    <property type="protein sequence ID" value="QXR41106.1"/>
    <property type="molecule type" value="Genomic_DNA"/>
</dbReference>
<feature type="region of interest" description="Disordered" evidence="1">
    <location>
        <begin position="104"/>
        <end position="124"/>
    </location>
</feature>
<evidence type="ECO:0000313" key="5">
    <source>
        <dbReference type="EMBL" id="QXR45852.1"/>
    </source>
</evidence>
<dbReference type="Gene3D" id="1.10.10.10">
    <property type="entry name" value="Winged helix-like DNA-binding domain superfamily/Winged helix DNA-binding domain"/>
    <property type="match status" value="1"/>
</dbReference>
<dbReference type="InterPro" id="IPR020357">
    <property type="entry name" value="Tscrpt_reg_CaiF/GrlA"/>
</dbReference>
<dbReference type="EMBL" id="QARU01000026">
    <property type="protein sequence ID" value="PUF74445.1"/>
    <property type="molecule type" value="Genomic_DNA"/>
</dbReference>
<dbReference type="GO" id="GO:0006351">
    <property type="term" value="P:DNA-templated transcription"/>
    <property type="evidence" value="ECO:0007669"/>
    <property type="project" value="InterPro"/>
</dbReference>
<evidence type="ECO:0000313" key="7">
    <source>
        <dbReference type="Proteomes" id="UP000250700"/>
    </source>
</evidence>
<evidence type="ECO:0000313" key="2">
    <source>
        <dbReference type="EMBL" id="EDH0649187.1"/>
    </source>
</evidence>
<accession>A0A315FC34</accession>
<reference evidence="4" key="4">
    <citation type="submission" date="2021-05" db="EMBL/GenBank/DDBJ databases">
        <title>Whole genome sequencing of cultured pathogen.</title>
        <authorList>
            <person name="Hoffmann M."/>
            <person name="Balkey M."/>
            <person name="Luo Y."/>
        </authorList>
    </citation>
    <scope>NUCLEOTIDE SEQUENCE</scope>
    <source>
        <strain evidence="6">CFSAN058605</strain>
        <strain evidence="5">CFSAN058606</strain>
        <strain evidence="4">CFSAN058620</strain>
    </source>
</reference>
<dbReference type="EMBL" id="CP077711">
    <property type="protein sequence ID" value="QXR45852.1"/>
    <property type="molecule type" value="Genomic_DNA"/>
</dbReference>
<evidence type="ECO:0000313" key="4">
    <source>
        <dbReference type="EMBL" id="QXR41106.1"/>
    </source>
</evidence>
<gene>
    <name evidence="5" type="ORF">DAX63_004055</name>
    <name evidence="3" type="ORF">DAX91_25880</name>
    <name evidence="4" type="ORF">DAX98_003940</name>
    <name evidence="6" type="ORF">DAY14_003935</name>
    <name evidence="2" type="ORF">TE27_05830</name>
</gene>
<evidence type="ECO:0000313" key="6">
    <source>
        <dbReference type="EMBL" id="QXR50523.1"/>
    </source>
</evidence>
<evidence type="ECO:0000313" key="3">
    <source>
        <dbReference type="EMBL" id="PUF74445.1"/>
    </source>
</evidence>
<dbReference type="EMBL" id="CP077693">
    <property type="protein sequence ID" value="QXR50523.1"/>
    <property type="molecule type" value="Genomic_DNA"/>
</dbReference>
<protein>
    <submittedName>
        <fullName evidence="3">CaiF/GrlA family transcriptional regulator</fullName>
    </submittedName>
</protein>
<name>A0A315FC34_SALET</name>
<dbReference type="Proteomes" id="UP000250700">
    <property type="component" value="Unassembled WGS sequence"/>
</dbReference>
<dbReference type="RefSeq" id="WP_001644094.1">
    <property type="nucleotide sequence ID" value="NZ_CP077691.1"/>
</dbReference>
<dbReference type="InterPro" id="IPR036388">
    <property type="entry name" value="WH-like_DNA-bd_sf"/>
</dbReference>
<dbReference type="AlphaFoldDB" id="A0A315FC34"/>
<evidence type="ECO:0000256" key="1">
    <source>
        <dbReference type="SAM" id="MobiDB-lite"/>
    </source>
</evidence>